<name>A0A251XAH1_9GAMM</name>
<evidence type="ECO:0000313" key="1">
    <source>
        <dbReference type="EMBL" id="OUD15369.1"/>
    </source>
</evidence>
<comment type="caution">
    <text evidence="1">The sequence shown here is derived from an EMBL/GenBank/DDBJ whole genome shotgun (WGS) entry which is preliminary data.</text>
</comment>
<protein>
    <submittedName>
        <fullName evidence="1">Uncharacterized protein</fullName>
    </submittedName>
</protein>
<sequence>MLSRPLTDVPRWIILGLLIALLLQMTWRWHQGRDQASITPLQPPPPQGVLRVLSFGDPVAAAKGLTLWLQTQEVQQGQFLSYRQLDYMALTQWLGAILDLDPKAEYPLFAASYLYSSVRDDERLRQLLNFIVNQSVVDIATRWRWLAHAAILAKHRLHDLPRALRYAQIVANHATADMPHWVQQMHVFILEDMGELERMRLEIGGLLASGRLTDPNEIRFFEERLRQLSLN</sequence>
<proteinExistence type="predicted"/>
<evidence type="ECO:0000313" key="2">
    <source>
        <dbReference type="Proteomes" id="UP000194798"/>
    </source>
</evidence>
<organism evidence="1 2">
    <name type="scientific">Thioflexithrix psekupsensis</name>
    <dbReference type="NCBI Taxonomy" id="1570016"/>
    <lineage>
        <taxon>Bacteria</taxon>
        <taxon>Pseudomonadati</taxon>
        <taxon>Pseudomonadota</taxon>
        <taxon>Gammaproteobacteria</taxon>
        <taxon>Thiotrichales</taxon>
        <taxon>Thioflexithrix</taxon>
    </lineage>
</organism>
<keyword evidence="2" id="KW-1185">Reference proteome</keyword>
<accession>A0A251XAH1</accession>
<dbReference type="Proteomes" id="UP000194798">
    <property type="component" value="Unassembled WGS sequence"/>
</dbReference>
<gene>
    <name evidence="1" type="ORF">TPSD3_02230</name>
</gene>
<dbReference type="AlphaFoldDB" id="A0A251XAH1"/>
<reference evidence="1 2" key="1">
    <citation type="submission" date="2016-12" db="EMBL/GenBank/DDBJ databases">
        <title>Thioflexothrix psekupsii D3 genome sequencing and assembly.</title>
        <authorList>
            <person name="Fomenkov A."/>
            <person name="Vincze T."/>
            <person name="Grabovich M."/>
            <person name="Anton B.P."/>
            <person name="Dubinina G."/>
            <person name="Orlova M."/>
            <person name="Belousova E."/>
            <person name="Roberts R.J."/>
        </authorList>
    </citation>
    <scope>NUCLEOTIDE SEQUENCE [LARGE SCALE GENOMIC DNA]</scope>
    <source>
        <strain evidence="1">D3</strain>
    </source>
</reference>
<dbReference type="EMBL" id="MSLT01000006">
    <property type="protein sequence ID" value="OUD15369.1"/>
    <property type="molecule type" value="Genomic_DNA"/>
</dbReference>